<dbReference type="Pfam" id="PF01106">
    <property type="entry name" value="NifU"/>
    <property type="match status" value="1"/>
</dbReference>
<reference evidence="4" key="1">
    <citation type="submission" date="2014-11" db="EMBL/GenBank/DDBJ databases">
        <authorList>
            <person name="Otto D Thomas"/>
            <person name="Naeem Raeece"/>
        </authorList>
    </citation>
    <scope>NUCLEOTIDE SEQUENCE</scope>
</reference>
<proteinExistence type="inferred from homology"/>
<dbReference type="VEuPathDB" id="CryptoDB:Cvel_5443"/>
<dbReference type="InterPro" id="IPR034904">
    <property type="entry name" value="FSCA_dom_sf"/>
</dbReference>
<dbReference type="PANTHER" id="PTHR11178">
    <property type="entry name" value="IRON-SULFUR CLUSTER SCAFFOLD PROTEIN NFU-RELATED"/>
    <property type="match status" value="1"/>
</dbReference>
<comment type="similarity">
    <text evidence="1">Belongs to the NifU family.</text>
</comment>
<dbReference type="InterPro" id="IPR014824">
    <property type="entry name" value="Nfu/NifU_N"/>
</dbReference>
<dbReference type="PANTHER" id="PTHR11178:SF1">
    <property type="entry name" value="NFU1 IRON-SULFUR CLUSTER SCAFFOLD HOMOLOG, MITOCHONDRIAL"/>
    <property type="match status" value="1"/>
</dbReference>
<feature type="compositionally biased region" description="Basic and acidic residues" evidence="2">
    <location>
        <begin position="166"/>
        <end position="179"/>
    </location>
</feature>
<dbReference type="GO" id="GO:0005506">
    <property type="term" value="F:iron ion binding"/>
    <property type="evidence" value="ECO:0007669"/>
    <property type="project" value="InterPro"/>
</dbReference>
<dbReference type="AlphaFoldDB" id="A0A0G4GZ91"/>
<dbReference type="EMBL" id="CDMZ01001713">
    <property type="protein sequence ID" value="CEM36545.1"/>
    <property type="molecule type" value="Genomic_DNA"/>
</dbReference>
<feature type="region of interest" description="Disordered" evidence="2">
    <location>
        <begin position="158"/>
        <end position="187"/>
    </location>
</feature>
<dbReference type="InterPro" id="IPR036498">
    <property type="entry name" value="Nfu/NifU_N_sf"/>
</dbReference>
<dbReference type="InterPro" id="IPR001075">
    <property type="entry name" value="NIF_FeS_clus_asmbl_NifU_C"/>
</dbReference>
<evidence type="ECO:0000256" key="1">
    <source>
        <dbReference type="ARBA" id="ARBA00006420"/>
    </source>
</evidence>
<name>A0A0G4GZ91_9ALVE</name>
<dbReference type="Gene3D" id="3.30.1370.70">
    <property type="entry name" value="Scaffold protein Nfu/NifU, N-terminal domain"/>
    <property type="match status" value="1"/>
</dbReference>
<dbReference type="Pfam" id="PF08712">
    <property type="entry name" value="Nfu_N"/>
    <property type="match status" value="1"/>
</dbReference>
<accession>A0A0G4GZ91</accession>
<dbReference type="SMART" id="SM00932">
    <property type="entry name" value="Nfu_N"/>
    <property type="match status" value="1"/>
</dbReference>
<sequence>MHRLHKTLSSVRNLLRQAQPGDVSGNITGGPAIAANGFRRISVLPARAQSSSFSAARKEWRRAFTSKIETQITPNENAKMFGTGSSSLIEGTDLTSHFYSEPGSCDDSPLAAKLLQIEGVQSVLIAQRHVTVTKAKDREWITLEEGIEKCILNHLDSGQPAVTAGPEEKKAERKAKEAGGGEGDDDLDDIIEDIRAIVETRVRASVMQDGGDVEFMRFNPNTGTVWLHLKGACDGCASSTVTLQGYILQCLQFYVPEVNAVKQCDANGEPLEGEEEEEEGEVNDYGSVRAPPGWPFLPPLLVSKRRPEVPVSYMMSVGPHKDNQAKHFDFSTNDALNSPIFHFFLPLVALLDGWAPTEFFFGNDVMELVLVSLPFFCGEEVKHDNLISVESNNPASARCRQTLSDFQQAVSALVRDRLLGRVVSKGYSGEIKDHAHRPMVLITVTASLKKVEVKTNDGRTPNA</sequence>
<gene>
    <name evidence="4" type="ORF">Cvel_5443</name>
</gene>
<dbReference type="SUPFAM" id="SSF110836">
    <property type="entry name" value="Hypothetical protein SAV1430"/>
    <property type="match status" value="1"/>
</dbReference>
<evidence type="ECO:0000313" key="4">
    <source>
        <dbReference type="EMBL" id="CEM36545.1"/>
    </source>
</evidence>
<organism evidence="4">
    <name type="scientific">Chromera velia CCMP2878</name>
    <dbReference type="NCBI Taxonomy" id="1169474"/>
    <lineage>
        <taxon>Eukaryota</taxon>
        <taxon>Sar</taxon>
        <taxon>Alveolata</taxon>
        <taxon>Colpodellida</taxon>
        <taxon>Chromeraceae</taxon>
        <taxon>Chromera</taxon>
    </lineage>
</organism>
<evidence type="ECO:0000256" key="2">
    <source>
        <dbReference type="SAM" id="MobiDB-lite"/>
    </source>
</evidence>
<evidence type="ECO:0000259" key="3">
    <source>
        <dbReference type="SMART" id="SM00932"/>
    </source>
</evidence>
<dbReference type="SUPFAM" id="SSF117916">
    <property type="entry name" value="Fe-S cluster assembly (FSCA) domain-like"/>
    <property type="match status" value="1"/>
</dbReference>
<dbReference type="Gene3D" id="3.30.300.130">
    <property type="entry name" value="Fe-S cluster assembly (FSCA)"/>
    <property type="match status" value="1"/>
</dbReference>
<dbReference type="GO" id="GO:0051536">
    <property type="term" value="F:iron-sulfur cluster binding"/>
    <property type="evidence" value="ECO:0007669"/>
    <property type="project" value="InterPro"/>
</dbReference>
<protein>
    <recommendedName>
        <fullName evidence="3">Scaffold protein Nfu/NifU N-terminal domain-containing protein</fullName>
    </recommendedName>
</protein>
<dbReference type="GO" id="GO:0016226">
    <property type="term" value="P:iron-sulfur cluster assembly"/>
    <property type="evidence" value="ECO:0007669"/>
    <property type="project" value="InterPro"/>
</dbReference>
<feature type="domain" description="Scaffold protein Nfu/NifU N-terminal" evidence="3">
    <location>
        <begin position="68"/>
        <end position="158"/>
    </location>
</feature>